<feature type="binding site" evidence="7">
    <location>
        <position position="597"/>
    </location>
    <ligand>
        <name>deamido-NAD(+)</name>
        <dbReference type="ChEBI" id="CHEBI:58437"/>
        <note>ligand shared between two neighboring subunits</note>
    </ligand>
</feature>
<keyword evidence="3 7" id="KW-0436">Ligase</keyword>
<feature type="binding site" evidence="7">
    <location>
        <position position="203"/>
    </location>
    <ligand>
        <name>L-glutamine</name>
        <dbReference type="ChEBI" id="CHEBI:58359"/>
    </ligand>
</feature>
<keyword evidence="4 7" id="KW-0547">Nucleotide-binding</keyword>
<dbReference type="NCBIfam" id="TIGR00552">
    <property type="entry name" value="nadE"/>
    <property type="match status" value="1"/>
</dbReference>
<dbReference type="GO" id="GO:0005737">
    <property type="term" value="C:cytoplasm"/>
    <property type="evidence" value="ECO:0007669"/>
    <property type="project" value="InterPro"/>
</dbReference>
<feature type="binding site" evidence="7">
    <location>
        <position position="465"/>
    </location>
    <ligand>
        <name>deamido-NAD(+)</name>
        <dbReference type="ChEBI" id="CHEBI:58437"/>
        <note>ligand shared between two neighboring subunits</note>
    </ligand>
</feature>
<evidence type="ECO:0000259" key="10">
    <source>
        <dbReference type="PROSITE" id="PS50263"/>
    </source>
</evidence>
<evidence type="ECO:0000256" key="6">
    <source>
        <dbReference type="ARBA" id="ARBA00023027"/>
    </source>
</evidence>
<dbReference type="PIRSF" id="PIRSF006630">
    <property type="entry name" value="NADS_GAT"/>
    <property type="match status" value="1"/>
</dbReference>
<dbReference type="Gene3D" id="3.40.50.620">
    <property type="entry name" value="HUPs"/>
    <property type="match status" value="1"/>
</dbReference>
<feature type="binding site" evidence="7">
    <location>
        <position position="460"/>
    </location>
    <ligand>
        <name>ATP</name>
        <dbReference type="ChEBI" id="CHEBI:30616"/>
    </ligand>
</feature>
<reference evidence="11 12" key="1">
    <citation type="submission" date="2018-08" db="EMBL/GenBank/DDBJ databases">
        <title>A genome reference for cultivated species of the human gut microbiota.</title>
        <authorList>
            <person name="Zou Y."/>
            <person name="Xue W."/>
            <person name="Luo G."/>
        </authorList>
    </citation>
    <scope>NUCLEOTIDE SEQUENCE [LARGE SCALE GENOMIC DNA]</scope>
    <source>
        <strain evidence="11 12">AM22-12LB</strain>
    </source>
</reference>
<evidence type="ECO:0000256" key="8">
    <source>
        <dbReference type="PIRNR" id="PIRNR006630"/>
    </source>
</evidence>
<feature type="domain" description="CN hydrolase" evidence="10">
    <location>
        <begin position="6"/>
        <end position="268"/>
    </location>
</feature>
<comment type="similarity">
    <text evidence="2 7 8">In the C-terminal section; belongs to the NAD synthetase family.</text>
</comment>
<dbReference type="EMBL" id="QRIM01000008">
    <property type="protein sequence ID" value="RHG60434.1"/>
    <property type="molecule type" value="Genomic_DNA"/>
</dbReference>
<dbReference type="UniPathway" id="UPA00253">
    <property type="reaction ID" value="UER00334"/>
</dbReference>
<dbReference type="InterPro" id="IPR003694">
    <property type="entry name" value="NAD_synthase"/>
</dbReference>
<dbReference type="NCBIfam" id="NF002730">
    <property type="entry name" value="PRK02628.1"/>
    <property type="match status" value="1"/>
</dbReference>
<comment type="similarity">
    <text evidence="9">Belongs to the NAD synthetase family.</text>
</comment>
<evidence type="ECO:0000256" key="7">
    <source>
        <dbReference type="HAMAP-Rule" id="MF_02090"/>
    </source>
</evidence>
<feature type="active site" description="Proton acceptor; for glutaminase activity" evidence="7">
    <location>
        <position position="46"/>
    </location>
</feature>
<feature type="active site" description="For glutaminase activity" evidence="7">
    <location>
        <position position="115"/>
    </location>
</feature>
<proteinExistence type="inferred from homology"/>
<keyword evidence="6 7" id="KW-0520">NAD</keyword>
<comment type="function">
    <text evidence="7">Catalyzes the ATP-dependent amidation of deamido-NAD to form NAD. Uses L-glutamine as a nitrogen source.</text>
</comment>
<dbReference type="SUPFAM" id="SSF56317">
    <property type="entry name" value="Carbon-nitrogen hydrolase"/>
    <property type="match status" value="1"/>
</dbReference>
<dbReference type="PANTHER" id="PTHR23090:SF9">
    <property type="entry name" value="GLUTAMINE-DEPENDENT NAD(+) SYNTHETASE"/>
    <property type="match status" value="1"/>
</dbReference>
<dbReference type="Gene3D" id="1.10.10.1140">
    <property type="entry name" value="Glutamine-dependent NAD+ synthetase, C-terminal domain"/>
    <property type="match status" value="1"/>
</dbReference>
<dbReference type="GO" id="GO:0008795">
    <property type="term" value="F:NAD+ synthase activity"/>
    <property type="evidence" value="ECO:0007669"/>
    <property type="project" value="UniProtKB-UniRule"/>
</dbReference>
<evidence type="ECO:0000256" key="2">
    <source>
        <dbReference type="ARBA" id="ARBA00007145"/>
    </source>
</evidence>
<dbReference type="GO" id="GO:0003952">
    <property type="term" value="F:NAD+ synthase (glutamine-hydrolyzing) activity"/>
    <property type="evidence" value="ECO:0007669"/>
    <property type="project" value="UniProtKB-UniRule"/>
</dbReference>
<dbReference type="AlphaFoldDB" id="A0A3R6HBY0"/>
<name>A0A3R6HBY0_9FIRM</name>
<evidence type="ECO:0000313" key="12">
    <source>
        <dbReference type="Proteomes" id="UP000286595"/>
    </source>
</evidence>
<evidence type="ECO:0000256" key="5">
    <source>
        <dbReference type="ARBA" id="ARBA00022840"/>
    </source>
</evidence>
<dbReference type="FunFam" id="1.10.10.1140:FF:000001">
    <property type="entry name" value="Glutamine-dependent NAD(+) synthetase"/>
    <property type="match status" value="1"/>
</dbReference>
<feature type="binding site" evidence="7">
    <location>
        <position position="197"/>
    </location>
    <ligand>
        <name>L-glutamine</name>
        <dbReference type="ChEBI" id="CHEBI:58359"/>
    </ligand>
</feature>
<dbReference type="GO" id="GO:0005524">
    <property type="term" value="F:ATP binding"/>
    <property type="evidence" value="ECO:0007669"/>
    <property type="project" value="UniProtKB-UniRule"/>
</dbReference>
<dbReference type="CDD" id="cd07570">
    <property type="entry name" value="GAT_Gln-NAD-synth"/>
    <property type="match status" value="1"/>
</dbReference>
<dbReference type="InterPro" id="IPR014445">
    <property type="entry name" value="Gln-dep_NAD_synthase"/>
</dbReference>
<evidence type="ECO:0000256" key="4">
    <source>
        <dbReference type="ARBA" id="ARBA00022741"/>
    </source>
</evidence>
<keyword evidence="5 7" id="KW-0067">ATP-binding</keyword>
<feature type="binding site" evidence="7">
    <location>
        <position position="436"/>
    </location>
    <ligand>
        <name>deamido-NAD(+)</name>
        <dbReference type="ChEBI" id="CHEBI:58437"/>
        <note>ligand shared between two neighboring subunits</note>
    </ligand>
</feature>
<dbReference type="InterPro" id="IPR041856">
    <property type="entry name" value="NAD+_synth_C"/>
</dbReference>
<protein>
    <recommendedName>
        <fullName evidence="7 8">Glutamine-dependent NAD(+) synthetase</fullName>
        <ecNumber evidence="7 8">6.3.5.1</ecNumber>
    </recommendedName>
    <alternativeName>
        <fullName evidence="7 8">NAD(+) synthase [glutamine-hydrolyzing]</fullName>
    </alternativeName>
</protein>
<dbReference type="GO" id="GO:0009435">
    <property type="term" value="P:NAD+ biosynthetic process"/>
    <property type="evidence" value="ECO:0007669"/>
    <property type="project" value="UniProtKB-UniRule"/>
</dbReference>
<dbReference type="HAMAP" id="MF_02090">
    <property type="entry name" value="NadE_glutamine_dep"/>
    <property type="match status" value="1"/>
</dbReference>
<dbReference type="RefSeq" id="WP_118218038.1">
    <property type="nucleotide sequence ID" value="NZ_QRIM01000008.1"/>
</dbReference>
<evidence type="ECO:0000313" key="11">
    <source>
        <dbReference type="EMBL" id="RHG60434.1"/>
    </source>
</evidence>
<dbReference type="Proteomes" id="UP000286595">
    <property type="component" value="Unassembled WGS sequence"/>
</dbReference>
<dbReference type="PROSITE" id="PS50263">
    <property type="entry name" value="CN_HYDROLASE"/>
    <property type="match status" value="1"/>
</dbReference>
<dbReference type="InterPro" id="IPR036526">
    <property type="entry name" value="C-N_Hydrolase_sf"/>
</dbReference>
<dbReference type="InterPro" id="IPR014729">
    <property type="entry name" value="Rossmann-like_a/b/a_fold"/>
</dbReference>
<feature type="binding site" evidence="7">
    <location>
        <position position="121"/>
    </location>
    <ligand>
        <name>L-glutamine</name>
        <dbReference type="ChEBI" id="CHEBI:58359"/>
    </ligand>
</feature>
<evidence type="ECO:0000256" key="1">
    <source>
        <dbReference type="ARBA" id="ARBA00005188"/>
    </source>
</evidence>
<dbReference type="InterPro" id="IPR022310">
    <property type="entry name" value="NAD/GMP_synthase"/>
</dbReference>
<feature type="binding site" evidence="7">
    <location>
        <begin position="470"/>
        <end position="473"/>
    </location>
    <ligand>
        <name>deamido-NAD(+)</name>
        <dbReference type="ChEBI" id="CHEBI:58437"/>
        <note>ligand shared between two neighboring subunits</note>
    </ligand>
</feature>
<dbReference type="CDD" id="cd00553">
    <property type="entry name" value="NAD_synthase"/>
    <property type="match status" value="1"/>
</dbReference>
<dbReference type="EC" id="6.3.5.1" evidence="7 8"/>
<comment type="caution">
    <text evidence="11">The sequence shown here is derived from an EMBL/GenBank/DDBJ whole genome shotgun (WGS) entry which is preliminary data.</text>
</comment>
<dbReference type="Pfam" id="PF02540">
    <property type="entry name" value="NAD_synthase"/>
    <property type="match status" value="1"/>
</dbReference>
<comment type="pathway">
    <text evidence="1 7 8">Cofactor biosynthesis; NAD(+) biosynthesis; NAD(+) from deamido-NAD(+) (L-Gln route): step 1/1.</text>
</comment>
<dbReference type="Pfam" id="PF00795">
    <property type="entry name" value="CN_hydrolase"/>
    <property type="match status" value="1"/>
</dbReference>
<feature type="binding site" evidence="7">
    <location>
        <begin position="350"/>
        <end position="357"/>
    </location>
    <ligand>
        <name>ATP</name>
        <dbReference type="ChEBI" id="CHEBI:30616"/>
    </ligand>
</feature>
<accession>A0A3R6HBY0</accession>
<gene>
    <name evidence="7" type="primary">nadE</name>
    <name evidence="11" type="ORF">DW252_08715</name>
</gene>
<dbReference type="SUPFAM" id="SSF52402">
    <property type="entry name" value="Adenine nucleotide alpha hydrolases-like"/>
    <property type="match status" value="1"/>
</dbReference>
<evidence type="ECO:0000256" key="3">
    <source>
        <dbReference type="ARBA" id="ARBA00022598"/>
    </source>
</evidence>
<dbReference type="Gene3D" id="3.60.110.10">
    <property type="entry name" value="Carbon-nitrogen hydrolase"/>
    <property type="match status" value="1"/>
</dbReference>
<feature type="active site" description="Nucleophile; for glutaminase activity" evidence="7">
    <location>
        <position position="170"/>
    </location>
</feature>
<sequence length="638" mass="71677">MKQGFIKVAAVTVDIRVADVWHNCKEICKRMKEAEKAGAKIIVFPELCLTGYTCSDLFTQDILLKEVRRALAKVAEETRHTEALVFVGLPLAIDGELYNVAAALNDGRILGFTTKTFLPNYGEFYEMRQFRQGPKKARVISYEGEEILFGPQILYQAAEMDELVVSAEICEDVWSPVPPSIEAAREGAVILVNCSASDETIGKDSYREELIKGQSARLIAGYVYANAGDGESTTDVVFGGHNIIAENGTILKEAKRFANEMIVSEIDIFRLLSERRKNTTFQTTEERRLPKVVFHISMEETELTRDFAQTPFVPQNMAEREKRCEEILMIQAMGLKKRLVHTHSRTAVVGISGGLDSTLALLVTAKAFDMAGKDRKDIIAVTMPCFGTTDRTYQNACLMSKKLGVTLKEVPIADAVHVHFHDIGHDEAVHDVTYENSQARERTQVLMDIANQEWGMVIGTGDMSELALGWATYNGDHMSMYGVNASVPKTLVRHLVQYYADTCEDQELKEVLLDVLDTPVSPELLPPKDGEIAQKTEDLVGPYELHDFYLYYVLRFGFEPSKIYRLAKLAFEGIYDSATIMKWLKTFYRRFFAQQFKRSCLPDGPKIGTVALSPRGDWRMPSDACAAVWMQDLEALEK</sequence>
<organism evidence="11 12">
    <name type="scientific">Coprococcus comes</name>
    <dbReference type="NCBI Taxonomy" id="410072"/>
    <lineage>
        <taxon>Bacteria</taxon>
        <taxon>Bacillati</taxon>
        <taxon>Bacillota</taxon>
        <taxon>Clostridia</taxon>
        <taxon>Lachnospirales</taxon>
        <taxon>Lachnospiraceae</taxon>
        <taxon>Coprococcus</taxon>
    </lineage>
</organism>
<evidence type="ECO:0000256" key="9">
    <source>
        <dbReference type="RuleBase" id="RU003811"/>
    </source>
</evidence>
<dbReference type="PANTHER" id="PTHR23090">
    <property type="entry name" value="NH 3 /GLUTAMINE-DEPENDENT NAD + SYNTHETASE"/>
    <property type="match status" value="1"/>
</dbReference>
<dbReference type="InterPro" id="IPR003010">
    <property type="entry name" value="C-N_Hydrolase"/>
</dbReference>
<dbReference type="GO" id="GO:0004359">
    <property type="term" value="F:glutaminase activity"/>
    <property type="evidence" value="ECO:0007669"/>
    <property type="project" value="InterPro"/>
</dbReference>
<comment type="catalytic activity">
    <reaction evidence="7 8">
        <text>deamido-NAD(+) + L-glutamine + ATP + H2O = L-glutamate + AMP + diphosphate + NAD(+) + H(+)</text>
        <dbReference type="Rhea" id="RHEA:24384"/>
        <dbReference type="ChEBI" id="CHEBI:15377"/>
        <dbReference type="ChEBI" id="CHEBI:15378"/>
        <dbReference type="ChEBI" id="CHEBI:29985"/>
        <dbReference type="ChEBI" id="CHEBI:30616"/>
        <dbReference type="ChEBI" id="CHEBI:33019"/>
        <dbReference type="ChEBI" id="CHEBI:57540"/>
        <dbReference type="ChEBI" id="CHEBI:58359"/>
        <dbReference type="ChEBI" id="CHEBI:58437"/>
        <dbReference type="ChEBI" id="CHEBI:456215"/>
        <dbReference type="EC" id="6.3.5.1"/>
    </reaction>
</comment>